<evidence type="ECO:0000256" key="7">
    <source>
        <dbReference type="RuleBase" id="RU000492"/>
    </source>
</evidence>
<dbReference type="InterPro" id="IPR027417">
    <property type="entry name" value="P-loop_NTPase"/>
</dbReference>
<feature type="compositionally biased region" description="Gly residues" evidence="8">
    <location>
        <begin position="1"/>
        <end position="13"/>
    </location>
</feature>
<dbReference type="GO" id="GO:0005829">
    <property type="term" value="C:cytosol"/>
    <property type="evidence" value="ECO:0007669"/>
    <property type="project" value="TreeGrafter"/>
</dbReference>
<dbReference type="SMART" id="SM00487">
    <property type="entry name" value="DEXDc"/>
    <property type="match status" value="1"/>
</dbReference>
<feature type="region of interest" description="Disordered" evidence="8">
    <location>
        <begin position="1"/>
        <end position="22"/>
    </location>
</feature>
<evidence type="ECO:0000256" key="1">
    <source>
        <dbReference type="ARBA" id="ARBA00022741"/>
    </source>
</evidence>
<dbReference type="CDD" id="cd00268">
    <property type="entry name" value="DEADc"/>
    <property type="match status" value="1"/>
</dbReference>
<dbReference type="EMBL" id="AAMD01000012">
    <property type="protein sequence ID" value="EAU68827.1"/>
    <property type="molecule type" value="Genomic_DNA"/>
</dbReference>
<dbReference type="PROSITE" id="PS51194">
    <property type="entry name" value="HELICASE_CTER"/>
    <property type="match status" value="1"/>
</dbReference>
<name>Q09AN7_STIAD</name>
<dbReference type="AlphaFoldDB" id="Q09AN7"/>
<feature type="domain" description="Helicase ATP-binding" evidence="9">
    <location>
        <begin position="61"/>
        <end position="230"/>
    </location>
</feature>
<feature type="compositionally biased region" description="Basic and acidic residues" evidence="8">
    <location>
        <begin position="524"/>
        <end position="558"/>
    </location>
</feature>
<dbReference type="PANTHER" id="PTHR47959">
    <property type="entry name" value="ATP-DEPENDENT RNA HELICASE RHLE-RELATED"/>
    <property type="match status" value="1"/>
</dbReference>
<dbReference type="InterPro" id="IPR014001">
    <property type="entry name" value="Helicase_ATP-bd"/>
</dbReference>
<dbReference type="InterPro" id="IPR011545">
    <property type="entry name" value="DEAD/DEAH_box_helicase_dom"/>
</dbReference>
<dbReference type="PANTHER" id="PTHR47959:SF13">
    <property type="entry name" value="ATP-DEPENDENT RNA HELICASE RHLE"/>
    <property type="match status" value="1"/>
</dbReference>
<keyword evidence="4 7" id="KW-0067">ATP-binding</keyword>
<dbReference type="Proteomes" id="UP000032702">
    <property type="component" value="Unassembled WGS sequence"/>
</dbReference>
<evidence type="ECO:0000256" key="3">
    <source>
        <dbReference type="ARBA" id="ARBA00022806"/>
    </source>
</evidence>
<dbReference type="Gene3D" id="3.40.50.300">
    <property type="entry name" value="P-loop containing nucleotide triphosphate hydrolases"/>
    <property type="match status" value="2"/>
</dbReference>
<dbReference type="GO" id="GO:0003676">
    <property type="term" value="F:nucleic acid binding"/>
    <property type="evidence" value="ECO:0007669"/>
    <property type="project" value="InterPro"/>
</dbReference>
<reference evidence="12 13" key="1">
    <citation type="submission" date="2006-04" db="EMBL/GenBank/DDBJ databases">
        <authorList>
            <person name="Nierman W.C."/>
        </authorList>
    </citation>
    <scope>NUCLEOTIDE SEQUENCE [LARGE SCALE GENOMIC DNA]</scope>
    <source>
        <strain evidence="12 13">DW4/3-1</strain>
    </source>
</reference>
<feature type="compositionally biased region" description="Basic and acidic residues" evidence="8">
    <location>
        <begin position="459"/>
        <end position="478"/>
    </location>
</feature>
<evidence type="ECO:0000256" key="2">
    <source>
        <dbReference type="ARBA" id="ARBA00022801"/>
    </source>
</evidence>
<accession>Q09AN7</accession>
<dbReference type="SMART" id="SM00490">
    <property type="entry name" value="HELICc"/>
    <property type="match status" value="1"/>
</dbReference>
<dbReference type="SUPFAM" id="SSF52540">
    <property type="entry name" value="P-loop containing nucleoside triphosphate hydrolases"/>
    <property type="match status" value="1"/>
</dbReference>
<dbReference type="PROSITE" id="PS51195">
    <property type="entry name" value="Q_MOTIF"/>
    <property type="match status" value="1"/>
</dbReference>
<feature type="domain" description="Helicase C-terminal" evidence="10">
    <location>
        <begin position="242"/>
        <end position="406"/>
    </location>
</feature>
<comment type="similarity">
    <text evidence="5 7">Belongs to the DEAD box helicase family.</text>
</comment>
<dbReference type="Pfam" id="PF00270">
    <property type="entry name" value="DEAD"/>
    <property type="match status" value="1"/>
</dbReference>
<evidence type="ECO:0000313" key="12">
    <source>
        <dbReference type="EMBL" id="EAU68827.1"/>
    </source>
</evidence>
<proteinExistence type="inferred from homology"/>
<comment type="caution">
    <text evidence="12">The sequence shown here is derived from an EMBL/GenBank/DDBJ whole genome shotgun (WGS) entry which is preliminary data.</text>
</comment>
<feature type="short sequence motif" description="Q motif" evidence="6">
    <location>
        <begin position="30"/>
        <end position="58"/>
    </location>
</feature>
<protein>
    <submittedName>
        <fullName evidence="12">ATP-dependent RNA helicase RhlE</fullName>
    </submittedName>
</protein>
<dbReference type="InterPro" id="IPR044742">
    <property type="entry name" value="DEAD/DEAH_RhlB"/>
</dbReference>
<keyword evidence="2 7" id="KW-0378">Hydrolase</keyword>
<dbReference type="GO" id="GO:0003724">
    <property type="term" value="F:RNA helicase activity"/>
    <property type="evidence" value="ECO:0007669"/>
    <property type="project" value="InterPro"/>
</dbReference>
<gene>
    <name evidence="12" type="ORF">STIAU_8540</name>
</gene>
<dbReference type="PROSITE" id="PS00039">
    <property type="entry name" value="DEAD_ATP_HELICASE"/>
    <property type="match status" value="1"/>
</dbReference>
<dbReference type="PROSITE" id="PS51192">
    <property type="entry name" value="HELICASE_ATP_BIND_1"/>
    <property type="match status" value="1"/>
</dbReference>
<keyword evidence="1 7" id="KW-0547">Nucleotide-binding</keyword>
<evidence type="ECO:0000259" key="11">
    <source>
        <dbReference type="PROSITE" id="PS51195"/>
    </source>
</evidence>
<dbReference type="InterPro" id="IPR050079">
    <property type="entry name" value="DEAD_box_RNA_helicase"/>
</dbReference>
<evidence type="ECO:0000256" key="6">
    <source>
        <dbReference type="PROSITE-ProRule" id="PRU00552"/>
    </source>
</evidence>
<sequence length="606" mass="64938">MSRGGRFLGGAGRCGSPRASGCVSPSRVSTSFKSLGLSSESLDAVRRARFASPTPIQAQAIPPALAGRDVIGCAVTGTGKTAAYLLPLVERLAGERGPVGLVLAPTRELVLQIAQEAAFFGEPRGLTQAVVTGGTDMGAQVEALRQRPTLVLATPGRLADLLKEGVANLSAVRMLVLDEADRTLEMGFMPELQQILAALPRERQTLLFSATLGHNVTRFAQEVLRKPVRVEVTPSGTPAARAVQRLYEVEASEKYPLLLSLLAKDQLSVLVFTRTRERAEKVQEVLKRAGHKTAAIHADRTQGQRRQALEGFRRGQYRCLVATDIASRGLDVEDIGHVINFDLPHAPEDYVHRIGRTARAGASGRASTFVTSRDEETVRAIERIVRMSLPRAEVPREDPVFVEELEEFQAGQEDAELTKPRGLPRPTGVSAKGGRRGGGRARAVDAFPSDEVLPGWEEPGDKGPTRRGNSGREADRTHSRPTSGGRGKARGASHPGEGQERRGKGARRKGAPGRGGSSARGTAPRRENEEAPRRERPVSPRRGEGGREREPARGEKRFGGQRTGKGKGFARGPKRPGGKGAGPRGKPPRGTGRSPRGQGGGGRRGR</sequence>
<organism evidence="12 13">
    <name type="scientific">Stigmatella aurantiaca (strain DW4/3-1)</name>
    <dbReference type="NCBI Taxonomy" id="378806"/>
    <lineage>
        <taxon>Bacteria</taxon>
        <taxon>Pseudomonadati</taxon>
        <taxon>Myxococcota</taxon>
        <taxon>Myxococcia</taxon>
        <taxon>Myxococcales</taxon>
        <taxon>Cystobacterineae</taxon>
        <taxon>Archangiaceae</taxon>
        <taxon>Stigmatella</taxon>
    </lineage>
</organism>
<feature type="region of interest" description="Disordered" evidence="8">
    <location>
        <begin position="411"/>
        <end position="606"/>
    </location>
</feature>
<feature type="domain" description="DEAD-box RNA helicase Q" evidence="11">
    <location>
        <begin position="30"/>
        <end position="58"/>
    </location>
</feature>
<evidence type="ECO:0000256" key="5">
    <source>
        <dbReference type="ARBA" id="ARBA00038437"/>
    </source>
</evidence>
<dbReference type="InterPro" id="IPR014014">
    <property type="entry name" value="RNA_helicase_DEAD_Q_motif"/>
</dbReference>
<dbReference type="InterPro" id="IPR000629">
    <property type="entry name" value="RNA-helicase_DEAD-box_CS"/>
</dbReference>
<evidence type="ECO:0000259" key="10">
    <source>
        <dbReference type="PROSITE" id="PS51194"/>
    </source>
</evidence>
<dbReference type="CDD" id="cd18787">
    <property type="entry name" value="SF2_C_DEAD"/>
    <property type="match status" value="1"/>
</dbReference>
<evidence type="ECO:0000313" key="13">
    <source>
        <dbReference type="Proteomes" id="UP000032702"/>
    </source>
</evidence>
<evidence type="ECO:0000256" key="8">
    <source>
        <dbReference type="SAM" id="MobiDB-lite"/>
    </source>
</evidence>
<dbReference type="GO" id="GO:0005524">
    <property type="term" value="F:ATP binding"/>
    <property type="evidence" value="ECO:0007669"/>
    <property type="project" value="UniProtKB-KW"/>
</dbReference>
<keyword evidence="3 7" id="KW-0347">Helicase</keyword>
<dbReference type="InterPro" id="IPR001650">
    <property type="entry name" value="Helicase_C-like"/>
</dbReference>
<dbReference type="PATRIC" id="fig|378806.16.peg.8184"/>
<evidence type="ECO:0000259" key="9">
    <source>
        <dbReference type="PROSITE" id="PS51192"/>
    </source>
</evidence>
<feature type="compositionally biased region" description="Gly residues" evidence="8">
    <location>
        <begin position="597"/>
        <end position="606"/>
    </location>
</feature>
<evidence type="ECO:0000256" key="4">
    <source>
        <dbReference type="ARBA" id="ARBA00022840"/>
    </source>
</evidence>
<dbReference type="Pfam" id="PF00271">
    <property type="entry name" value="Helicase_C"/>
    <property type="match status" value="1"/>
</dbReference>
<dbReference type="GO" id="GO:0016787">
    <property type="term" value="F:hydrolase activity"/>
    <property type="evidence" value="ECO:0007669"/>
    <property type="project" value="UniProtKB-KW"/>
</dbReference>